<protein>
    <recommendedName>
        <fullName evidence="2">MADF domain-containing protein</fullName>
    </recommendedName>
</protein>
<name>A0A026X1M3_OOCBI</name>
<sequence length="123" mass="14297">MTHKWDEIGDLCPQLGNLTPNAACKKWRYLKDSYIRIRNDFTKKKSGSAASKPIKWKWYEHMKFLHDTQDSHNTVSNIPSENNDSASTSGISDIQEDAAFMQKRRKRMNNSNMLETLSSIMRE</sequence>
<evidence type="ECO:0000256" key="1">
    <source>
        <dbReference type="SAM" id="MobiDB-lite"/>
    </source>
</evidence>
<organism evidence="3 4">
    <name type="scientific">Ooceraea biroi</name>
    <name type="common">Clonal raider ant</name>
    <name type="synonym">Cerapachys biroi</name>
    <dbReference type="NCBI Taxonomy" id="2015173"/>
    <lineage>
        <taxon>Eukaryota</taxon>
        <taxon>Metazoa</taxon>
        <taxon>Ecdysozoa</taxon>
        <taxon>Arthropoda</taxon>
        <taxon>Hexapoda</taxon>
        <taxon>Insecta</taxon>
        <taxon>Pterygota</taxon>
        <taxon>Neoptera</taxon>
        <taxon>Endopterygota</taxon>
        <taxon>Hymenoptera</taxon>
        <taxon>Apocrita</taxon>
        <taxon>Aculeata</taxon>
        <taxon>Formicoidea</taxon>
        <taxon>Formicidae</taxon>
        <taxon>Dorylinae</taxon>
        <taxon>Ooceraea</taxon>
    </lineage>
</organism>
<dbReference type="InterPro" id="IPR006578">
    <property type="entry name" value="MADF-dom"/>
</dbReference>
<feature type="compositionally biased region" description="Polar residues" evidence="1">
    <location>
        <begin position="109"/>
        <end position="123"/>
    </location>
</feature>
<feature type="compositionally biased region" description="Polar residues" evidence="1">
    <location>
        <begin position="71"/>
        <end position="92"/>
    </location>
</feature>
<accession>A0A026X1M3</accession>
<feature type="region of interest" description="Disordered" evidence="1">
    <location>
        <begin position="70"/>
        <end position="123"/>
    </location>
</feature>
<proteinExistence type="predicted"/>
<feature type="non-terminal residue" evidence="3">
    <location>
        <position position="123"/>
    </location>
</feature>
<dbReference type="Pfam" id="PF10545">
    <property type="entry name" value="MADF_DNA_bdg"/>
    <property type="match status" value="1"/>
</dbReference>
<dbReference type="Proteomes" id="UP000053097">
    <property type="component" value="Unassembled WGS sequence"/>
</dbReference>
<keyword evidence="4" id="KW-1185">Reference proteome</keyword>
<dbReference type="EMBL" id="KK107026">
    <property type="protein sequence ID" value="EZA62200.1"/>
    <property type="molecule type" value="Genomic_DNA"/>
</dbReference>
<reference evidence="3 4" key="1">
    <citation type="journal article" date="2014" name="Curr. Biol.">
        <title>The genome of the clonal raider ant Cerapachys biroi.</title>
        <authorList>
            <person name="Oxley P.R."/>
            <person name="Ji L."/>
            <person name="Fetter-Pruneda I."/>
            <person name="McKenzie S.K."/>
            <person name="Li C."/>
            <person name="Hu H."/>
            <person name="Zhang G."/>
            <person name="Kronauer D.J."/>
        </authorList>
    </citation>
    <scope>NUCLEOTIDE SEQUENCE [LARGE SCALE GENOMIC DNA]</scope>
</reference>
<feature type="domain" description="MADF" evidence="2">
    <location>
        <begin position="1"/>
        <end position="70"/>
    </location>
</feature>
<evidence type="ECO:0000259" key="2">
    <source>
        <dbReference type="PROSITE" id="PS51029"/>
    </source>
</evidence>
<dbReference type="AlphaFoldDB" id="A0A026X1M3"/>
<gene>
    <name evidence="3" type="ORF">X777_02826</name>
</gene>
<evidence type="ECO:0000313" key="3">
    <source>
        <dbReference type="EMBL" id="EZA62200.1"/>
    </source>
</evidence>
<evidence type="ECO:0000313" key="4">
    <source>
        <dbReference type="Proteomes" id="UP000053097"/>
    </source>
</evidence>
<dbReference type="PROSITE" id="PS51029">
    <property type="entry name" value="MADF"/>
    <property type="match status" value="1"/>
</dbReference>